<dbReference type="Pfam" id="PF04198">
    <property type="entry name" value="Sugar-bind"/>
    <property type="match status" value="1"/>
</dbReference>
<feature type="compositionally biased region" description="Low complexity" evidence="5">
    <location>
        <begin position="1"/>
        <end position="13"/>
    </location>
</feature>
<evidence type="ECO:0000256" key="5">
    <source>
        <dbReference type="SAM" id="MobiDB-lite"/>
    </source>
</evidence>
<feature type="domain" description="Sugar-binding" evidence="6">
    <location>
        <begin position="71"/>
        <end position="324"/>
    </location>
</feature>
<sequence length="331" mass="35091">MPSSPGSSSPSTDRQTDKRRDDAARAAWLYFIGGRTQDEIATQLDLSRQAVQRLVALAVSEKLIKFRLDHPIASCTELAASLAERHGLAFCDVTPSDPAAPGSTSGIAVAAAVRLQRLLASKAPMIVCVGTGRTLRAAVEELDTLDRPQHKVVSLVGAMAAGGQASPYDVVMRLGDKVAAQRYPMPAPVLTETVADREALQSQRAFTVLRELRDQARASFVGISEIGWQAPIQSDGFMTDSDISALIEAGAVGEITGWAFDAEGRPLDSPVNRRVASLPLEIPPQRLTVVVGGGPQKVAPLKAALRGKLMSALITDEATAKALVDQPGDIR</sequence>
<reference evidence="7" key="1">
    <citation type="submission" date="2020-03" db="EMBL/GenBank/DDBJ databases">
        <title>Genome of Pelagibius litoralis DSM 21314T.</title>
        <authorList>
            <person name="Wang G."/>
        </authorList>
    </citation>
    <scope>NUCLEOTIDE SEQUENCE</scope>
    <source>
        <strain evidence="7">DSM 21314</strain>
    </source>
</reference>
<evidence type="ECO:0000256" key="4">
    <source>
        <dbReference type="ARBA" id="ARBA00023163"/>
    </source>
</evidence>
<keyword evidence="8" id="KW-1185">Reference proteome</keyword>
<evidence type="ECO:0000313" key="8">
    <source>
        <dbReference type="Proteomes" id="UP000761264"/>
    </source>
</evidence>
<evidence type="ECO:0000256" key="3">
    <source>
        <dbReference type="ARBA" id="ARBA00023125"/>
    </source>
</evidence>
<name>A0A967C4A5_9PROT</name>
<proteinExistence type="inferred from homology"/>
<dbReference type="Gene3D" id="1.10.10.10">
    <property type="entry name" value="Winged helix-like DNA-binding domain superfamily/Winged helix DNA-binding domain"/>
    <property type="match status" value="1"/>
</dbReference>
<keyword evidence="2" id="KW-0805">Transcription regulation</keyword>
<dbReference type="InterPro" id="IPR051054">
    <property type="entry name" value="SorC_transcr_regulators"/>
</dbReference>
<comment type="caution">
    <text evidence="7">The sequence shown here is derived from an EMBL/GenBank/DDBJ whole genome shotgun (WGS) entry which is preliminary data.</text>
</comment>
<keyword evidence="3" id="KW-0238">DNA-binding</keyword>
<dbReference type="AlphaFoldDB" id="A0A967C4A5"/>
<evidence type="ECO:0000259" key="6">
    <source>
        <dbReference type="Pfam" id="PF04198"/>
    </source>
</evidence>
<dbReference type="SUPFAM" id="SSF100950">
    <property type="entry name" value="NagB/RpiA/CoA transferase-like"/>
    <property type="match status" value="1"/>
</dbReference>
<dbReference type="InterPro" id="IPR007324">
    <property type="entry name" value="Sugar-bd_dom_put"/>
</dbReference>
<dbReference type="EMBL" id="JAAQPH010000004">
    <property type="protein sequence ID" value="NIA68334.1"/>
    <property type="molecule type" value="Genomic_DNA"/>
</dbReference>
<dbReference type="InterPro" id="IPR036388">
    <property type="entry name" value="WH-like_DNA-bd_sf"/>
</dbReference>
<keyword evidence="4" id="KW-0804">Transcription</keyword>
<evidence type="ECO:0000313" key="7">
    <source>
        <dbReference type="EMBL" id="NIA68334.1"/>
    </source>
</evidence>
<organism evidence="7 8">
    <name type="scientific">Pelagibius litoralis</name>
    <dbReference type="NCBI Taxonomy" id="374515"/>
    <lineage>
        <taxon>Bacteria</taxon>
        <taxon>Pseudomonadati</taxon>
        <taxon>Pseudomonadota</taxon>
        <taxon>Alphaproteobacteria</taxon>
        <taxon>Rhodospirillales</taxon>
        <taxon>Rhodovibrionaceae</taxon>
        <taxon>Pelagibius</taxon>
    </lineage>
</organism>
<dbReference type="Gene3D" id="3.40.50.1360">
    <property type="match status" value="1"/>
</dbReference>
<dbReference type="GO" id="GO:0003677">
    <property type="term" value="F:DNA binding"/>
    <property type="evidence" value="ECO:0007669"/>
    <property type="project" value="UniProtKB-KW"/>
</dbReference>
<protein>
    <submittedName>
        <fullName evidence="7">Sugar-binding transcriptional regulator</fullName>
    </submittedName>
</protein>
<evidence type="ECO:0000256" key="1">
    <source>
        <dbReference type="ARBA" id="ARBA00010466"/>
    </source>
</evidence>
<evidence type="ECO:0000256" key="2">
    <source>
        <dbReference type="ARBA" id="ARBA00023015"/>
    </source>
</evidence>
<dbReference type="GO" id="GO:0030246">
    <property type="term" value="F:carbohydrate binding"/>
    <property type="evidence" value="ECO:0007669"/>
    <property type="project" value="InterPro"/>
</dbReference>
<dbReference type="Proteomes" id="UP000761264">
    <property type="component" value="Unassembled WGS sequence"/>
</dbReference>
<comment type="similarity">
    <text evidence="1">Belongs to the SorC transcriptional regulatory family.</text>
</comment>
<feature type="region of interest" description="Disordered" evidence="5">
    <location>
        <begin position="1"/>
        <end position="20"/>
    </location>
</feature>
<dbReference type="InterPro" id="IPR037171">
    <property type="entry name" value="NagB/RpiA_transferase-like"/>
</dbReference>
<dbReference type="PANTHER" id="PTHR34294">
    <property type="entry name" value="TRANSCRIPTIONAL REGULATOR-RELATED"/>
    <property type="match status" value="1"/>
</dbReference>
<accession>A0A967C4A5</accession>
<gene>
    <name evidence="7" type="ORF">HBA54_06995</name>
</gene>
<dbReference type="PANTHER" id="PTHR34294:SF1">
    <property type="entry name" value="TRANSCRIPTIONAL REGULATOR LSRR"/>
    <property type="match status" value="1"/>
</dbReference>
<dbReference type="RefSeq" id="WP_167222801.1">
    <property type="nucleotide sequence ID" value="NZ_JAAQPH010000004.1"/>
</dbReference>